<dbReference type="InterPro" id="IPR043502">
    <property type="entry name" value="DNA/RNA_pol_sf"/>
</dbReference>
<evidence type="ECO:0000259" key="4">
    <source>
        <dbReference type="Pfam" id="PF25597"/>
    </source>
</evidence>
<evidence type="ECO:0000256" key="1">
    <source>
        <dbReference type="SAM" id="Coils"/>
    </source>
</evidence>
<dbReference type="SUPFAM" id="SSF56672">
    <property type="entry name" value="DNA/RNA polymerases"/>
    <property type="match status" value="1"/>
</dbReference>
<proteinExistence type="predicted"/>
<accession>A0A6L2M4H6</accession>
<evidence type="ECO:0000313" key="5">
    <source>
        <dbReference type="EMBL" id="GEU68878.1"/>
    </source>
</evidence>
<evidence type="ECO:0000259" key="3">
    <source>
        <dbReference type="Pfam" id="PF07727"/>
    </source>
</evidence>
<feature type="domain" description="Retroviral polymerase SH3-like" evidence="4">
    <location>
        <begin position="553"/>
        <end position="599"/>
    </location>
</feature>
<dbReference type="Pfam" id="PF14223">
    <property type="entry name" value="Retrotran_gag_2"/>
    <property type="match status" value="1"/>
</dbReference>
<feature type="domain" description="Reverse transcriptase Ty1/copia-type" evidence="3">
    <location>
        <begin position="875"/>
        <end position="1061"/>
    </location>
</feature>
<sequence>MRMEQYIQMIDYCLWEVIENGNSPSPSKTMDGVATIMPYTTTEEKAQRRVELKARSTLLIGIPNEHQLKFNSYKDAKSLWEAIDKRFGGNAATKKSQRNLIKQPYEIFTASSSEEIDQTFDILQKLISHFEIHDGYVDNEGHEVSKGDRKKVATNSKETIGFDKSKDNRNREPMRRTVAVEINTTNDLVAQDGFGCDWSDQAEEGPTNYALKAYTSSSSSSSNSKVSVDSSCSSSCSENVKKFKEQNEQLVKDLKKTRIEVVLKLYILSRDNAIAELRRKLDLAQKEKDGIQLTVENFKNSYKSLSKLIDSQIVDKYKIGLGYHVVPPLYTGNFMQPKPDLTFPNKDEYICETVVSESEASESVVESSEPKTSKVDTSKTKPSEVETKSFSEPLIEDWVSDSEDEVEAKPKIEEKTVKTSFVKIKFVKPKEQVKCPRKTTVNHTENHRQSIHSTRVKNSNFDKRVTTVRFNKVTTARPKAVVSVVKRNPVNTILGNKVDLNEQGVIETGCTRHMTGNMSYLTNYEEIDGGYVAFGVPRKNNMYSVDLKNIVPSGGKFDGKVDEEFFVGYSVTSKAFRVFNTRTKIVEESLHITFLKNKPNVTGNEPTWLFDIDTLTQSTNYEPVVVGNQSNGDAGIEARNVAGQARKEKVLGKDYILLPLWAADPPFFSVPKSSPDVRFKPSGDDQEKSFEDSGKEDRDLRAEFERLVDKEKEISVNNTNNVYIASSPVSATGPSFMNVDGSPFVDATTLPDDPLMPGLEDIVNSDDEEDVGATADFNNLDTYISVSPILITIVHKDHLVEQIIGDLNSASQTRRMTNQVQEHGLVSRIQQINQDFQNCLFACLLSQVEPKKVIQALKDPSWIEAMHDELLQFKLQKVFAPVARIEAIMLFLACASFKDFVVYQMDVKSAFMYGKIEEEVYVCQPPSFEDLEFPDRVYKVEKTLYGLHQAPRAWYETLSTYLLENRFQRGHIDKTLFIKREKSDILLVQVYVDDIIFGFTRKEMCTEFEKMMHKKFQMSSMGELTFFLGLQVKQKEDEIFISQDKLISWQCKKQTMVANSTTEAEYIVASSCRGQEKVRKRFFRDYNTIVSIYAGTTSRDEAVHEEKGDSVEMAATIATSLDAEQESGNINRSQSTAMPNDPLPQGINSSGRPRRQDTMGDKPAQTRFERLSKQSYDSPLKGALEIINLKTRVKKMERKNKSRTPQLKKRIYKARVESSKESLAQQVNTAEVNVAEKEISSAEPVTTACEIVTTASVNPEVITANIPVFVVDVDVSVASPTDDITLAETLMAIKSSASRPQKLKGVVFKEPKLDEKARLEIEKEEEASNVALVKEYDDVQARIDANRQLAKQMQAQEGEQLTIKEKSKLLAEFIKTGRKYFAAKRAEEKRNKPPTKA</sequence>
<comment type="caution">
    <text evidence="5">The sequence shown here is derived from an EMBL/GenBank/DDBJ whole genome shotgun (WGS) entry which is preliminary data.</text>
</comment>
<feature type="coiled-coil region" evidence="1">
    <location>
        <begin position="240"/>
        <end position="294"/>
    </location>
</feature>
<feature type="compositionally biased region" description="Basic and acidic residues" evidence="2">
    <location>
        <begin position="675"/>
        <end position="697"/>
    </location>
</feature>
<feature type="region of interest" description="Disordered" evidence="2">
    <location>
        <begin position="1121"/>
        <end position="1175"/>
    </location>
</feature>
<dbReference type="InterPro" id="IPR013103">
    <property type="entry name" value="RVT_2"/>
</dbReference>
<evidence type="ECO:0000256" key="2">
    <source>
        <dbReference type="SAM" id="MobiDB-lite"/>
    </source>
</evidence>
<dbReference type="Pfam" id="PF25597">
    <property type="entry name" value="SH3_retrovirus"/>
    <property type="match status" value="1"/>
</dbReference>
<gene>
    <name evidence="5" type="ORF">Tci_040856</name>
</gene>
<keyword evidence="1" id="KW-0175">Coiled coil</keyword>
<protein>
    <submittedName>
        <fullName evidence="5">Uncharacterized protein</fullName>
    </submittedName>
</protein>
<feature type="region of interest" description="Disordered" evidence="2">
    <location>
        <begin position="673"/>
        <end position="697"/>
    </location>
</feature>
<feature type="compositionally biased region" description="Basic and acidic residues" evidence="2">
    <location>
        <begin position="368"/>
        <end position="386"/>
    </location>
</feature>
<name>A0A6L2M4H6_TANCI</name>
<dbReference type="InterPro" id="IPR057670">
    <property type="entry name" value="SH3_retrovirus"/>
</dbReference>
<feature type="compositionally biased region" description="Polar residues" evidence="2">
    <location>
        <begin position="1126"/>
        <end position="1138"/>
    </location>
</feature>
<organism evidence="5">
    <name type="scientific">Tanacetum cinerariifolium</name>
    <name type="common">Dalmatian daisy</name>
    <name type="synonym">Chrysanthemum cinerariifolium</name>
    <dbReference type="NCBI Taxonomy" id="118510"/>
    <lineage>
        <taxon>Eukaryota</taxon>
        <taxon>Viridiplantae</taxon>
        <taxon>Streptophyta</taxon>
        <taxon>Embryophyta</taxon>
        <taxon>Tracheophyta</taxon>
        <taxon>Spermatophyta</taxon>
        <taxon>Magnoliopsida</taxon>
        <taxon>eudicotyledons</taxon>
        <taxon>Gunneridae</taxon>
        <taxon>Pentapetalae</taxon>
        <taxon>asterids</taxon>
        <taxon>campanulids</taxon>
        <taxon>Asterales</taxon>
        <taxon>Asteraceae</taxon>
        <taxon>Asteroideae</taxon>
        <taxon>Anthemideae</taxon>
        <taxon>Anthemidinae</taxon>
        <taxon>Tanacetum</taxon>
    </lineage>
</organism>
<dbReference type="Pfam" id="PF07727">
    <property type="entry name" value="RVT_2"/>
    <property type="match status" value="1"/>
</dbReference>
<feature type="region of interest" description="Disordered" evidence="2">
    <location>
        <begin position="361"/>
        <end position="386"/>
    </location>
</feature>
<dbReference type="EMBL" id="BKCJ010005832">
    <property type="protein sequence ID" value="GEU68878.1"/>
    <property type="molecule type" value="Genomic_DNA"/>
</dbReference>
<reference evidence="5" key="1">
    <citation type="journal article" date="2019" name="Sci. Rep.">
        <title>Draft genome of Tanacetum cinerariifolium, the natural source of mosquito coil.</title>
        <authorList>
            <person name="Yamashiro T."/>
            <person name="Shiraishi A."/>
            <person name="Satake H."/>
            <person name="Nakayama K."/>
        </authorList>
    </citation>
    <scope>NUCLEOTIDE SEQUENCE</scope>
</reference>